<evidence type="ECO:0000313" key="6">
    <source>
        <dbReference type="RefSeq" id="XP_022968824.1"/>
    </source>
</evidence>
<evidence type="ECO:0000256" key="3">
    <source>
        <dbReference type="ARBA" id="ARBA00022821"/>
    </source>
</evidence>
<dbReference type="Proteomes" id="UP000504608">
    <property type="component" value="Unplaced"/>
</dbReference>
<protein>
    <submittedName>
        <fullName evidence="6">Disease resistance protein RGA3</fullName>
    </submittedName>
</protein>
<keyword evidence="1" id="KW-0677">Repeat</keyword>
<dbReference type="RefSeq" id="XP_022968824.1">
    <property type="nucleotide sequence ID" value="XM_023113056.1"/>
</dbReference>
<accession>A0A6J1I0S3</accession>
<dbReference type="GeneID" id="111467944"/>
<dbReference type="GO" id="GO:0000166">
    <property type="term" value="F:nucleotide binding"/>
    <property type="evidence" value="ECO:0007669"/>
    <property type="project" value="UniProtKB-KW"/>
</dbReference>
<organism evidence="5 6">
    <name type="scientific">Cucurbita maxima</name>
    <name type="common">Pumpkin</name>
    <name type="synonym">Winter squash</name>
    <dbReference type="NCBI Taxonomy" id="3661"/>
    <lineage>
        <taxon>Eukaryota</taxon>
        <taxon>Viridiplantae</taxon>
        <taxon>Streptophyta</taxon>
        <taxon>Embryophyta</taxon>
        <taxon>Tracheophyta</taxon>
        <taxon>Spermatophyta</taxon>
        <taxon>Magnoliopsida</taxon>
        <taxon>eudicotyledons</taxon>
        <taxon>Gunneridae</taxon>
        <taxon>Pentapetalae</taxon>
        <taxon>rosids</taxon>
        <taxon>fabids</taxon>
        <taxon>Cucurbitales</taxon>
        <taxon>Cucurbitaceae</taxon>
        <taxon>Cucurbiteae</taxon>
        <taxon>Cucurbita</taxon>
    </lineage>
</organism>
<feature type="domain" description="Disease resistance N-terminal" evidence="4">
    <location>
        <begin position="9"/>
        <end position="95"/>
    </location>
</feature>
<dbReference type="InterPro" id="IPR041118">
    <property type="entry name" value="Rx_N"/>
</dbReference>
<dbReference type="Pfam" id="PF18052">
    <property type="entry name" value="Rx_N"/>
    <property type="match status" value="1"/>
</dbReference>
<evidence type="ECO:0000313" key="5">
    <source>
        <dbReference type="Proteomes" id="UP000504608"/>
    </source>
</evidence>
<keyword evidence="2" id="KW-0547">Nucleotide-binding</keyword>
<dbReference type="GO" id="GO:0006952">
    <property type="term" value="P:defense response"/>
    <property type="evidence" value="ECO:0007669"/>
    <property type="project" value="UniProtKB-KW"/>
</dbReference>
<evidence type="ECO:0000259" key="4">
    <source>
        <dbReference type="Pfam" id="PF18052"/>
    </source>
</evidence>
<proteinExistence type="predicted"/>
<dbReference type="OrthoDB" id="2018467at2759"/>
<gene>
    <name evidence="6" type="primary">LOC111467944</name>
</gene>
<dbReference type="AlphaFoldDB" id="A0A6J1I0S3"/>
<evidence type="ECO:0000256" key="1">
    <source>
        <dbReference type="ARBA" id="ARBA00022737"/>
    </source>
</evidence>
<evidence type="ECO:0000256" key="2">
    <source>
        <dbReference type="ARBA" id="ARBA00022741"/>
    </source>
</evidence>
<dbReference type="Gene3D" id="1.20.5.4130">
    <property type="match status" value="1"/>
</dbReference>
<reference evidence="6" key="1">
    <citation type="submission" date="2025-08" db="UniProtKB">
        <authorList>
            <consortium name="RefSeq"/>
        </authorList>
    </citation>
    <scope>IDENTIFICATION</scope>
    <source>
        <tissue evidence="6">Young leaves</tissue>
    </source>
</reference>
<dbReference type="KEGG" id="cmax:111467944"/>
<sequence>MAEFLWTFAVQEVLKKTVKLAAEQIGLTWGFKEELSRLKDSLLMAQAILRDVDRMKTNLESEKQWVKKLEEILFEADILLDELAYEDVRPKVEIEKDKVRGSMIFIT</sequence>
<name>A0A6J1I0S3_CUCMA</name>
<keyword evidence="5" id="KW-1185">Reference proteome</keyword>
<keyword evidence="3" id="KW-0611">Plant defense</keyword>